<reference evidence="1 2" key="1">
    <citation type="submission" date="2024-03" db="EMBL/GenBank/DDBJ databases">
        <title>Human intestinal bacterial collection.</title>
        <authorList>
            <person name="Pauvert C."/>
            <person name="Hitch T.C.A."/>
            <person name="Clavel T."/>
        </authorList>
    </citation>
    <scope>NUCLEOTIDE SEQUENCE [LARGE SCALE GENOMIC DNA]</scope>
    <source>
        <strain evidence="1 2">CLA-SR-H021</strain>
    </source>
</reference>
<dbReference type="Proteomes" id="UP001454086">
    <property type="component" value="Unassembled WGS sequence"/>
</dbReference>
<comment type="caution">
    <text evidence="1">The sequence shown here is derived from an EMBL/GenBank/DDBJ whole genome shotgun (WGS) entry which is preliminary data.</text>
</comment>
<sequence length="204" mass="23220">MPAYFNLSVQFRREDLYPSFVRDFYAMLDKAGVAFQSGYWGFENDTLEENIKWNQRKLEGDFNLGFTEHHSHDYKQVIYGFGGYSEVRGFWMNNYPEDGAFTYEIIIPESDVLEEGESAGFKEDKIGELLGLSRCIWQFLPVKAIQTGLEGNDGAASLTKLAGGGCPHTCPFAIVEDMGISHEDSIYDIRHMVKGRKGLLFLRK</sequence>
<name>A0ABV1DE40_9FIRM</name>
<accession>A0ABV1DE40</accession>
<dbReference type="EMBL" id="JBBMFM010000202">
    <property type="protein sequence ID" value="MEQ2428642.1"/>
    <property type="molecule type" value="Genomic_DNA"/>
</dbReference>
<organism evidence="1 2">
    <name type="scientific">Enterocloster hominis</name>
    <name type="common">ex Hitch et al. 2024</name>
    <dbReference type="NCBI Taxonomy" id="1917870"/>
    <lineage>
        <taxon>Bacteria</taxon>
        <taxon>Bacillati</taxon>
        <taxon>Bacillota</taxon>
        <taxon>Clostridia</taxon>
        <taxon>Lachnospirales</taxon>
        <taxon>Lachnospiraceae</taxon>
        <taxon>Enterocloster</taxon>
    </lineage>
</organism>
<keyword evidence="2" id="KW-1185">Reference proteome</keyword>
<evidence type="ECO:0000313" key="1">
    <source>
        <dbReference type="EMBL" id="MEQ2428642.1"/>
    </source>
</evidence>
<dbReference type="RefSeq" id="WP_349118920.1">
    <property type="nucleotide sequence ID" value="NZ_JBBMFM010000202.1"/>
</dbReference>
<proteinExistence type="predicted"/>
<gene>
    <name evidence="1" type="ORF">WMQ36_27155</name>
</gene>
<evidence type="ECO:0000313" key="2">
    <source>
        <dbReference type="Proteomes" id="UP001454086"/>
    </source>
</evidence>
<protein>
    <submittedName>
        <fullName evidence="1">Uncharacterized protein</fullName>
    </submittedName>
</protein>